<organism evidence="1 2">
    <name type="scientific">Rhodococcus phage Trina</name>
    <dbReference type="NCBI Taxonomy" id="2027905"/>
    <lineage>
        <taxon>Viruses</taxon>
        <taxon>Duplodnaviria</taxon>
        <taxon>Heunggongvirae</taxon>
        <taxon>Uroviricota</taxon>
        <taxon>Caudoviricetes</taxon>
        <taxon>Trinavirus</taxon>
        <taxon>Trinavirus trina</taxon>
    </lineage>
</organism>
<dbReference type="Proteomes" id="UP000231419">
    <property type="component" value="Segment"/>
</dbReference>
<accession>A0A2D1ADD6</accession>
<name>A0A2D1ADD6_9CAUD</name>
<sequence>MDELEENLNMEELHRHFITLRRQEHEQRTFMAAMKGVEMKPFEDPDMEDVVSAEQVKENAMRRRAEFLGIKPDDDTDNEFGYEME</sequence>
<dbReference type="EMBL" id="MF668286">
    <property type="protein sequence ID" value="ASZ74894.1"/>
    <property type="molecule type" value="Genomic_DNA"/>
</dbReference>
<keyword evidence="2" id="KW-1185">Reference proteome</keyword>
<gene>
    <name evidence="1" type="ORF">SEA_TRINA_80</name>
</gene>
<evidence type="ECO:0008006" key="3">
    <source>
        <dbReference type="Google" id="ProtNLM"/>
    </source>
</evidence>
<reference evidence="2" key="1">
    <citation type="submission" date="2017-08" db="EMBL/GenBank/DDBJ databases">
        <authorList>
            <person name="de Groot N.N."/>
        </authorList>
    </citation>
    <scope>NUCLEOTIDE SEQUENCE [LARGE SCALE GENOMIC DNA]</scope>
</reference>
<proteinExistence type="predicted"/>
<evidence type="ECO:0000313" key="1">
    <source>
        <dbReference type="EMBL" id="ASZ74894.1"/>
    </source>
</evidence>
<protein>
    <recommendedName>
        <fullName evidence="3">Tail assembly chaperone</fullName>
    </recommendedName>
</protein>
<evidence type="ECO:0000313" key="2">
    <source>
        <dbReference type="Proteomes" id="UP000231419"/>
    </source>
</evidence>